<dbReference type="Pfam" id="PF00704">
    <property type="entry name" value="Glyco_hydro_18"/>
    <property type="match status" value="1"/>
</dbReference>
<dbReference type="Proteomes" id="UP000623467">
    <property type="component" value="Unassembled WGS sequence"/>
</dbReference>
<feature type="domain" description="GH18" evidence="1">
    <location>
        <begin position="71"/>
        <end position="186"/>
    </location>
</feature>
<protein>
    <submittedName>
        <fullName evidence="2">Glyco-18 domain-containing protein</fullName>
    </submittedName>
</protein>
<comment type="caution">
    <text evidence="2">The sequence shown here is derived from an EMBL/GenBank/DDBJ whole genome shotgun (WGS) entry which is preliminary data.</text>
</comment>
<dbReference type="InterPro" id="IPR050314">
    <property type="entry name" value="Glycosyl_Hydrlase_18"/>
</dbReference>
<evidence type="ECO:0000313" key="2">
    <source>
        <dbReference type="EMBL" id="KAF7358823.1"/>
    </source>
</evidence>
<dbReference type="AlphaFoldDB" id="A0A8H6YFM5"/>
<dbReference type="GO" id="GO:0006032">
    <property type="term" value="P:chitin catabolic process"/>
    <property type="evidence" value="ECO:0007669"/>
    <property type="project" value="TreeGrafter"/>
</dbReference>
<evidence type="ECO:0000313" key="3">
    <source>
        <dbReference type="Proteomes" id="UP000623467"/>
    </source>
</evidence>
<evidence type="ECO:0000259" key="1">
    <source>
        <dbReference type="PROSITE" id="PS51910"/>
    </source>
</evidence>
<dbReference type="PROSITE" id="PS51910">
    <property type="entry name" value="GH18_2"/>
    <property type="match status" value="1"/>
</dbReference>
<dbReference type="InterPro" id="IPR017853">
    <property type="entry name" value="GH"/>
</dbReference>
<dbReference type="EMBL" id="JACAZH010000009">
    <property type="protein sequence ID" value="KAF7358823.1"/>
    <property type="molecule type" value="Genomic_DNA"/>
</dbReference>
<dbReference type="SUPFAM" id="SSF51445">
    <property type="entry name" value="(Trans)glycosidases"/>
    <property type="match status" value="1"/>
</dbReference>
<dbReference type="GO" id="GO:0004568">
    <property type="term" value="F:chitinase activity"/>
    <property type="evidence" value="ECO:0007669"/>
    <property type="project" value="TreeGrafter"/>
</dbReference>
<organism evidence="2 3">
    <name type="scientific">Mycena sanguinolenta</name>
    <dbReference type="NCBI Taxonomy" id="230812"/>
    <lineage>
        <taxon>Eukaryota</taxon>
        <taxon>Fungi</taxon>
        <taxon>Dikarya</taxon>
        <taxon>Basidiomycota</taxon>
        <taxon>Agaricomycotina</taxon>
        <taxon>Agaricomycetes</taxon>
        <taxon>Agaricomycetidae</taxon>
        <taxon>Agaricales</taxon>
        <taxon>Marasmiineae</taxon>
        <taxon>Mycenaceae</taxon>
        <taxon>Mycena</taxon>
    </lineage>
</organism>
<gene>
    <name evidence="2" type="ORF">MSAN_01221900</name>
</gene>
<dbReference type="GO" id="GO:0008061">
    <property type="term" value="F:chitin binding"/>
    <property type="evidence" value="ECO:0007669"/>
    <property type="project" value="TreeGrafter"/>
</dbReference>
<keyword evidence="3" id="KW-1185">Reference proteome</keyword>
<name>A0A8H6YFM5_9AGAR</name>
<dbReference type="GO" id="GO:0005975">
    <property type="term" value="P:carbohydrate metabolic process"/>
    <property type="evidence" value="ECO:0007669"/>
    <property type="project" value="InterPro"/>
</dbReference>
<accession>A0A8H6YFM5</accession>
<dbReference type="PANTHER" id="PTHR11177">
    <property type="entry name" value="CHITINASE"/>
    <property type="match status" value="1"/>
</dbReference>
<dbReference type="OrthoDB" id="2400901at2759"/>
<dbReference type="InterPro" id="IPR001223">
    <property type="entry name" value="Glyco_hydro18_cat"/>
</dbReference>
<sequence>MNPSLQRWSHIFPRSLLLPCTGPYTSFFCCSVLNPSRSFKQLNIFPAIITSLRLVETPGMWFLAPTPPAESRSLHLHGTPPGAPFIPENISWNQYTHMVYAFGLTTPDPGNITGIDDDLLKDFLYFAKSNGVSPVLSIRGWSGAQYFFTAVATSDSRTQFIDAILALVSMYDLDGIDFERVLTPRH</sequence>
<reference evidence="2" key="1">
    <citation type="submission" date="2020-05" db="EMBL/GenBank/DDBJ databases">
        <title>Mycena genomes resolve the evolution of fungal bioluminescence.</title>
        <authorList>
            <person name="Tsai I.J."/>
        </authorList>
    </citation>
    <scope>NUCLEOTIDE SEQUENCE</scope>
    <source>
        <strain evidence="2">160909Yilan</strain>
    </source>
</reference>
<dbReference type="GO" id="GO:0005576">
    <property type="term" value="C:extracellular region"/>
    <property type="evidence" value="ECO:0007669"/>
    <property type="project" value="TreeGrafter"/>
</dbReference>
<proteinExistence type="predicted"/>
<dbReference type="PANTHER" id="PTHR11177:SF317">
    <property type="entry name" value="CHITINASE 12-RELATED"/>
    <property type="match status" value="1"/>
</dbReference>
<dbReference type="Gene3D" id="3.20.20.80">
    <property type="entry name" value="Glycosidases"/>
    <property type="match status" value="1"/>
</dbReference>